<sequence>MMDLFDYIFSEYQTFILVFIRMTGIFIITPIFSRTNIPSIFKVSFALLLSIITFSTISEQGISFDTEIHLVILIIKELSVGLIIGFISYLFFISLFIAGQIIDTQIGFGMVNLFDPQHNAQVPITGNLYYILALLIFLTIDGHHWFLQAIIKSYSILPLGSISINEGILKQMIYVFSEIFNIGFKISSPILATVFLANILLGIIARTMPQMNVFVVGMPLKIIVGILTIFITLPIYLIALQHIFDNMSGEIFNFLQLLMKG</sequence>
<evidence type="ECO:0000313" key="12">
    <source>
        <dbReference type="Proteomes" id="UP000724672"/>
    </source>
</evidence>
<keyword evidence="7 10" id="KW-0472">Membrane</keyword>
<accession>A0A942UZG9</accession>
<evidence type="ECO:0000256" key="1">
    <source>
        <dbReference type="ARBA" id="ARBA00002578"/>
    </source>
</evidence>
<comment type="subcellular location">
    <subcellularLocation>
        <location evidence="10">Cell membrane</location>
        <topology evidence="10">Multi-pass membrane protein</topology>
    </subcellularLocation>
    <subcellularLocation>
        <location evidence="10">Bacterial flagellum basal body</location>
    </subcellularLocation>
</comment>
<dbReference type="Proteomes" id="UP000724672">
    <property type="component" value="Unassembled WGS sequence"/>
</dbReference>
<dbReference type="NCBIfam" id="TIGR01400">
    <property type="entry name" value="fliR"/>
    <property type="match status" value="1"/>
</dbReference>
<dbReference type="EMBL" id="WSFT01000053">
    <property type="protein sequence ID" value="MBS4539861.1"/>
    <property type="molecule type" value="Genomic_DNA"/>
</dbReference>
<keyword evidence="4 10" id="KW-1003">Cell membrane</keyword>
<evidence type="ECO:0000256" key="2">
    <source>
        <dbReference type="ARBA" id="ARBA00009772"/>
    </source>
</evidence>
<feature type="transmembrane region" description="Helical" evidence="10">
    <location>
        <begin position="220"/>
        <end position="239"/>
    </location>
</feature>
<dbReference type="GO" id="GO:0044780">
    <property type="term" value="P:bacterial-type flagellum assembly"/>
    <property type="evidence" value="ECO:0007669"/>
    <property type="project" value="UniProtKB-UniRule"/>
</dbReference>
<dbReference type="PANTHER" id="PTHR30065:SF1">
    <property type="entry name" value="SURFACE PRESENTATION OF ANTIGENS PROTEIN SPAR"/>
    <property type="match status" value="1"/>
</dbReference>
<dbReference type="AlphaFoldDB" id="A0A942UZG9"/>
<dbReference type="GO" id="GO:0009425">
    <property type="term" value="C:bacterial-type flagellum basal body"/>
    <property type="evidence" value="ECO:0007669"/>
    <property type="project" value="UniProtKB-SubCell"/>
</dbReference>
<evidence type="ECO:0000256" key="7">
    <source>
        <dbReference type="ARBA" id="ARBA00023136"/>
    </source>
</evidence>
<comment type="function">
    <text evidence="1 10">Role in flagellar biosynthesis.</text>
</comment>
<comment type="caution">
    <text evidence="11">The sequence shown here is derived from an EMBL/GenBank/DDBJ whole genome shotgun (WGS) entry which is preliminary data.</text>
</comment>
<keyword evidence="11" id="KW-0969">Cilium</keyword>
<evidence type="ECO:0000256" key="8">
    <source>
        <dbReference type="ARBA" id="ARBA00023143"/>
    </source>
</evidence>
<evidence type="ECO:0000256" key="10">
    <source>
        <dbReference type="RuleBase" id="RU362071"/>
    </source>
</evidence>
<feature type="transmembrane region" description="Helical" evidence="10">
    <location>
        <begin position="190"/>
        <end position="208"/>
    </location>
</feature>
<dbReference type="GO" id="GO:0006605">
    <property type="term" value="P:protein targeting"/>
    <property type="evidence" value="ECO:0007669"/>
    <property type="project" value="UniProtKB-UniRule"/>
</dbReference>
<gene>
    <name evidence="11" type="primary">fliR</name>
    <name evidence="11" type="ORF">GOQ27_15405</name>
</gene>
<feature type="transmembrane region" description="Helical" evidence="10">
    <location>
        <begin position="120"/>
        <end position="140"/>
    </location>
</feature>
<keyword evidence="11" id="KW-0966">Cell projection</keyword>
<evidence type="ECO:0000256" key="5">
    <source>
        <dbReference type="ARBA" id="ARBA00022692"/>
    </source>
</evidence>
<dbReference type="GO" id="GO:0005886">
    <property type="term" value="C:plasma membrane"/>
    <property type="evidence" value="ECO:0007669"/>
    <property type="project" value="UniProtKB-SubCell"/>
</dbReference>
<dbReference type="PANTHER" id="PTHR30065">
    <property type="entry name" value="FLAGELLAR BIOSYNTHETIC PROTEIN FLIR"/>
    <property type="match status" value="1"/>
</dbReference>
<evidence type="ECO:0000256" key="9">
    <source>
        <dbReference type="NCBIfam" id="TIGR01400"/>
    </source>
</evidence>
<feature type="transmembrane region" description="Helical" evidence="10">
    <location>
        <begin position="78"/>
        <end position="99"/>
    </location>
</feature>
<evidence type="ECO:0000313" key="11">
    <source>
        <dbReference type="EMBL" id="MBS4539861.1"/>
    </source>
</evidence>
<evidence type="ECO:0000256" key="4">
    <source>
        <dbReference type="ARBA" id="ARBA00022475"/>
    </source>
</evidence>
<keyword evidence="12" id="KW-1185">Reference proteome</keyword>
<keyword evidence="8 10" id="KW-0975">Bacterial flagellum</keyword>
<evidence type="ECO:0000256" key="6">
    <source>
        <dbReference type="ARBA" id="ARBA00022989"/>
    </source>
</evidence>
<dbReference type="Pfam" id="PF01311">
    <property type="entry name" value="Bac_export_1"/>
    <property type="match status" value="1"/>
</dbReference>
<dbReference type="PRINTS" id="PR00953">
    <property type="entry name" value="TYPE3IMRPROT"/>
</dbReference>
<reference evidence="11" key="1">
    <citation type="submission" date="2019-12" db="EMBL/GenBank/DDBJ databases">
        <title>Clostridiaceae gen. nov. sp. nov., isolated from sediment in Xinjiang, China.</title>
        <authorList>
            <person name="Zhang R."/>
        </authorList>
    </citation>
    <scope>NUCLEOTIDE SEQUENCE</scope>
    <source>
        <strain evidence="11">D2Q-11</strain>
    </source>
</reference>
<proteinExistence type="inferred from homology"/>
<organism evidence="11 12">
    <name type="scientific">Anaeromonas frigoriresistens</name>
    <dbReference type="NCBI Taxonomy" id="2683708"/>
    <lineage>
        <taxon>Bacteria</taxon>
        <taxon>Bacillati</taxon>
        <taxon>Bacillota</taxon>
        <taxon>Tissierellia</taxon>
        <taxon>Tissierellales</taxon>
        <taxon>Thermohalobacteraceae</taxon>
        <taxon>Anaeromonas</taxon>
    </lineage>
</organism>
<feature type="transmembrane region" description="Helical" evidence="10">
    <location>
        <begin position="12"/>
        <end position="32"/>
    </location>
</feature>
<dbReference type="InterPro" id="IPR002010">
    <property type="entry name" value="T3SS_IM_R"/>
</dbReference>
<evidence type="ECO:0000256" key="3">
    <source>
        <dbReference type="ARBA" id="ARBA00021717"/>
    </source>
</evidence>
<keyword evidence="11" id="KW-0282">Flagellum</keyword>
<name>A0A942UZG9_9FIRM</name>
<keyword evidence="5 10" id="KW-0812">Transmembrane</keyword>
<protein>
    <recommendedName>
        <fullName evidence="3 9">Flagellar biosynthetic protein FliR</fullName>
    </recommendedName>
</protein>
<comment type="similarity">
    <text evidence="2 10">Belongs to the FliR/MopE/SpaR family.</text>
</comment>
<keyword evidence="6 10" id="KW-1133">Transmembrane helix</keyword>
<dbReference type="InterPro" id="IPR006303">
    <property type="entry name" value="FliR"/>
</dbReference>
<feature type="transmembrane region" description="Helical" evidence="10">
    <location>
        <begin position="39"/>
        <end position="58"/>
    </location>
</feature>